<proteinExistence type="predicted"/>
<dbReference type="Gramene" id="Solyc10g048090.1.1">
    <property type="protein sequence ID" value="Solyc10g048090.1.1.1"/>
    <property type="gene ID" value="Solyc10g048090.1"/>
</dbReference>
<name>A0A3Q7IFA8_SOLLC</name>
<dbReference type="InParanoid" id="A0A3Q7IFA8"/>
<protein>
    <submittedName>
        <fullName evidence="1">Uncharacterized protein</fullName>
    </submittedName>
</protein>
<dbReference type="Proteomes" id="UP000004994">
    <property type="component" value="Chromosome 10"/>
</dbReference>
<reference evidence="1" key="2">
    <citation type="submission" date="2019-01" db="UniProtKB">
        <authorList>
            <consortium name="EnsemblPlants"/>
        </authorList>
    </citation>
    <scope>IDENTIFICATION</scope>
    <source>
        <strain evidence="1">cv. Heinz 1706</strain>
    </source>
</reference>
<sequence>MSRWHGMVMIARYRLVNHSDCVINVTNVESNFHPFGKNWKFTLLIQKSYFTPMKQPMCRSIFISSRIVDSQLSVFVLDNKFTHNSPF</sequence>
<dbReference type="EnsemblPlants" id="Solyc10g048090.1.1">
    <property type="protein sequence ID" value="Solyc10g048090.1.1.1"/>
    <property type="gene ID" value="Solyc10g048090.1"/>
</dbReference>
<organism evidence="1">
    <name type="scientific">Solanum lycopersicum</name>
    <name type="common">Tomato</name>
    <name type="synonym">Lycopersicon esculentum</name>
    <dbReference type="NCBI Taxonomy" id="4081"/>
    <lineage>
        <taxon>Eukaryota</taxon>
        <taxon>Viridiplantae</taxon>
        <taxon>Streptophyta</taxon>
        <taxon>Embryophyta</taxon>
        <taxon>Tracheophyta</taxon>
        <taxon>Spermatophyta</taxon>
        <taxon>Magnoliopsida</taxon>
        <taxon>eudicotyledons</taxon>
        <taxon>Gunneridae</taxon>
        <taxon>Pentapetalae</taxon>
        <taxon>asterids</taxon>
        <taxon>lamiids</taxon>
        <taxon>Solanales</taxon>
        <taxon>Solanaceae</taxon>
        <taxon>Solanoideae</taxon>
        <taxon>Solaneae</taxon>
        <taxon>Solanum</taxon>
        <taxon>Solanum subgen. Lycopersicon</taxon>
    </lineage>
</organism>
<dbReference type="PaxDb" id="4081-Solyc10g048090.1.1"/>
<evidence type="ECO:0000313" key="1">
    <source>
        <dbReference type="EnsemblPlants" id="Solyc10g048090.1.1.1"/>
    </source>
</evidence>
<accession>A0A3Q7IFA8</accession>
<dbReference type="AlphaFoldDB" id="A0A3Q7IFA8"/>
<evidence type="ECO:0000313" key="2">
    <source>
        <dbReference type="Proteomes" id="UP000004994"/>
    </source>
</evidence>
<reference evidence="1" key="1">
    <citation type="journal article" date="2012" name="Nature">
        <title>The tomato genome sequence provides insights into fleshy fruit evolution.</title>
        <authorList>
            <consortium name="Tomato Genome Consortium"/>
        </authorList>
    </citation>
    <scope>NUCLEOTIDE SEQUENCE [LARGE SCALE GENOMIC DNA]</scope>
    <source>
        <strain evidence="1">cv. Heinz 1706</strain>
    </source>
</reference>
<keyword evidence="2" id="KW-1185">Reference proteome</keyword>